<protein>
    <recommendedName>
        <fullName evidence="3">3-keto-alpha-glucoside-1,2-lyase/3-keto-2-hydroxy-glucal hydratase domain-containing protein</fullName>
    </recommendedName>
</protein>
<dbReference type="RefSeq" id="WP_218932890.1">
    <property type="nucleotide sequence ID" value="NZ_CP036262.1"/>
</dbReference>
<reference evidence="4 5" key="1">
    <citation type="submission" date="2019-02" db="EMBL/GenBank/DDBJ databases">
        <title>Deep-cultivation of Planctomycetes and their phenomic and genomic characterization uncovers novel biology.</title>
        <authorList>
            <person name="Wiegand S."/>
            <person name="Jogler M."/>
            <person name="Boedeker C."/>
            <person name="Pinto D."/>
            <person name="Vollmers J."/>
            <person name="Rivas-Marin E."/>
            <person name="Kohn T."/>
            <person name="Peeters S.H."/>
            <person name="Heuer A."/>
            <person name="Rast P."/>
            <person name="Oberbeckmann S."/>
            <person name="Bunk B."/>
            <person name="Jeske O."/>
            <person name="Meyerdierks A."/>
            <person name="Storesund J.E."/>
            <person name="Kallscheuer N."/>
            <person name="Luecker S."/>
            <person name="Lage O.M."/>
            <person name="Pohl T."/>
            <person name="Merkel B.J."/>
            <person name="Hornburger P."/>
            <person name="Mueller R.-W."/>
            <person name="Bruemmer F."/>
            <person name="Labrenz M."/>
            <person name="Spormann A.M."/>
            <person name="Op den Camp H."/>
            <person name="Overmann J."/>
            <person name="Amann R."/>
            <person name="Jetten M.S.M."/>
            <person name="Mascher T."/>
            <person name="Medema M.H."/>
            <person name="Devos D.P."/>
            <person name="Kaster A.-K."/>
            <person name="Ovreas L."/>
            <person name="Rohde M."/>
            <person name="Galperin M.Y."/>
            <person name="Jogler C."/>
        </authorList>
    </citation>
    <scope>NUCLEOTIDE SEQUENCE [LARGE SCALE GENOMIC DNA]</scope>
    <source>
        <strain evidence="4 5">FF011L</strain>
    </source>
</reference>
<dbReference type="GO" id="GO:0016787">
    <property type="term" value="F:hydrolase activity"/>
    <property type="evidence" value="ECO:0007669"/>
    <property type="project" value="InterPro"/>
</dbReference>
<dbReference type="Proteomes" id="UP000320672">
    <property type="component" value="Chromosome"/>
</dbReference>
<dbReference type="Pfam" id="PF06439">
    <property type="entry name" value="3keto-disac_hyd"/>
    <property type="match status" value="1"/>
</dbReference>
<sequence precursor="true">MNHVPSILLFSALLASVPASLLATPADPAKPTADAAKDAEAAKETTPDIGSYPKLPKIGSTGTGAIADTPWHVHDVYRPRPTKITPGKVDLSQGQGTTAPSDAIVLFDGTDLSQWCHLQGGDQMFKPRWKIENGYMEVTGGTGSLYTIDSFGSCQLHIEWASPKEVRSDSQGRGNSGIKFFGLYEIQVLDSFDNPTYADGQAGAIYGQFPPKVNATRPSGEWQTYDILFRAPELKDGKMVKPAVVTVLLNGVMVHHAQELKGVARAGRSPVYFDHAPAGQIMLQDHGNPVRYRNIWIRPQ</sequence>
<feature type="chain" id="PRO_5021893684" description="3-keto-alpha-glucoside-1,2-lyase/3-keto-2-hydroxy-glucal hydratase domain-containing protein" evidence="2">
    <location>
        <begin position="24"/>
        <end position="300"/>
    </location>
</feature>
<gene>
    <name evidence="4" type="ORF">FF011L_54530</name>
</gene>
<feature type="signal peptide" evidence="2">
    <location>
        <begin position="1"/>
        <end position="23"/>
    </location>
</feature>
<accession>A0A517MP29</accession>
<evidence type="ECO:0000313" key="4">
    <source>
        <dbReference type="EMBL" id="QDS96641.1"/>
    </source>
</evidence>
<dbReference type="InterPro" id="IPR010496">
    <property type="entry name" value="AL/BT2_dom"/>
</dbReference>
<keyword evidence="5" id="KW-1185">Reference proteome</keyword>
<feature type="domain" description="3-keto-alpha-glucoside-1,2-lyase/3-keto-2-hydroxy-glucal hydratase" evidence="3">
    <location>
        <begin position="103"/>
        <end position="298"/>
    </location>
</feature>
<keyword evidence="2" id="KW-0732">Signal</keyword>
<dbReference type="AlphaFoldDB" id="A0A517MP29"/>
<evidence type="ECO:0000259" key="3">
    <source>
        <dbReference type="Pfam" id="PF06439"/>
    </source>
</evidence>
<feature type="compositionally biased region" description="Low complexity" evidence="1">
    <location>
        <begin position="25"/>
        <end position="34"/>
    </location>
</feature>
<proteinExistence type="predicted"/>
<dbReference type="KEGG" id="rml:FF011L_54530"/>
<organism evidence="4 5">
    <name type="scientific">Roseimaritima multifibrata</name>
    <dbReference type="NCBI Taxonomy" id="1930274"/>
    <lineage>
        <taxon>Bacteria</taxon>
        <taxon>Pseudomonadati</taxon>
        <taxon>Planctomycetota</taxon>
        <taxon>Planctomycetia</taxon>
        <taxon>Pirellulales</taxon>
        <taxon>Pirellulaceae</taxon>
        <taxon>Roseimaritima</taxon>
    </lineage>
</organism>
<dbReference type="EMBL" id="CP036262">
    <property type="protein sequence ID" value="QDS96641.1"/>
    <property type="molecule type" value="Genomic_DNA"/>
</dbReference>
<evidence type="ECO:0000256" key="1">
    <source>
        <dbReference type="SAM" id="MobiDB-lite"/>
    </source>
</evidence>
<evidence type="ECO:0000256" key="2">
    <source>
        <dbReference type="SAM" id="SignalP"/>
    </source>
</evidence>
<name>A0A517MP29_9BACT</name>
<dbReference type="Gene3D" id="2.60.120.560">
    <property type="entry name" value="Exo-inulinase, domain 1"/>
    <property type="match status" value="1"/>
</dbReference>
<feature type="compositionally biased region" description="Basic and acidic residues" evidence="1">
    <location>
        <begin position="35"/>
        <end position="46"/>
    </location>
</feature>
<evidence type="ECO:0000313" key="5">
    <source>
        <dbReference type="Proteomes" id="UP000320672"/>
    </source>
</evidence>
<feature type="region of interest" description="Disordered" evidence="1">
    <location>
        <begin position="25"/>
        <end position="63"/>
    </location>
</feature>